<name>A0A564YU12_HYMDI</name>
<dbReference type="AlphaFoldDB" id="A0A564YU12"/>
<accession>A0A564YU12</accession>
<evidence type="ECO:0000313" key="1">
    <source>
        <dbReference type="EMBL" id="VUZ50193.1"/>
    </source>
</evidence>
<proteinExistence type="predicted"/>
<protein>
    <submittedName>
        <fullName evidence="1">Uncharacterized protein</fullName>
    </submittedName>
</protein>
<feature type="non-terminal residue" evidence="1">
    <location>
        <position position="283"/>
    </location>
</feature>
<organism evidence="1 2">
    <name type="scientific">Hymenolepis diminuta</name>
    <name type="common">Rat tapeworm</name>
    <dbReference type="NCBI Taxonomy" id="6216"/>
    <lineage>
        <taxon>Eukaryota</taxon>
        <taxon>Metazoa</taxon>
        <taxon>Spiralia</taxon>
        <taxon>Lophotrochozoa</taxon>
        <taxon>Platyhelminthes</taxon>
        <taxon>Cestoda</taxon>
        <taxon>Eucestoda</taxon>
        <taxon>Cyclophyllidea</taxon>
        <taxon>Hymenolepididae</taxon>
        <taxon>Hymenolepis</taxon>
    </lineage>
</organism>
<keyword evidence="2" id="KW-1185">Reference proteome</keyword>
<sequence length="283" mass="32793">MVGNLRINGDSIHFHMLKIIKEAITGEDTETSAAALALCDTLTIKYHSPHTLMMENRIKPHSPQLQWINNGFTSKDTSHLERSQLEDIVQGILDASQCCDEDSALISLREHFLNLKNFLRRQDHVPMQREIESSGLISAIFNCFALSRCEFWKKSVRANTLDDHLNYLLKRRREFLQHFHHSQELLDLFGVLVNIFEPDRSYYTHLFDILPQVKMIEDAEYEELLMRSNSRRKMKSKLSALLPLKGRRLESSTNYSVLETIAQWFPNLKTTCSPKNAEKFLAG</sequence>
<evidence type="ECO:0000313" key="2">
    <source>
        <dbReference type="Proteomes" id="UP000321570"/>
    </source>
</evidence>
<dbReference type="Proteomes" id="UP000321570">
    <property type="component" value="Unassembled WGS sequence"/>
</dbReference>
<reference evidence="1 2" key="1">
    <citation type="submission" date="2019-07" db="EMBL/GenBank/DDBJ databases">
        <authorList>
            <person name="Jastrzebski P J."/>
            <person name="Paukszto L."/>
            <person name="Jastrzebski P J."/>
        </authorList>
    </citation>
    <scope>NUCLEOTIDE SEQUENCE [LARGE SCALE GENOMIC DNA]</scope>
    <source>
        <strain evidence="1 2">WMS-il1</strain>
    </source>
</reference>
<gene>
    <name evidence="1" type="ORF">WMSIL1_LOCUS9206</name>
</gene>
<dbReference type="EMBL" id="CABIJS010000355">
    <property type="protein sequence ID" value="VUZ50193.1"/>
    <property type="molecule type" value="Genomic_DNA"/>
</dbReference>